<sequence>NIISGEIPVSESLGINTELRSETSGFAFSQLIFSHYERVPGNLYKLEEEGGGLARKFVEQVRKRKGYTKIAPPPAEDYIDRM</sequence>
<dbReference type="InterPro" id="IPR035647">
    <property type="entry name" value="EFG_III/V"/>
</dbReference>
<evidence type="ECO:0000259" key="1">
    <source>
        <dbReference type="Pfam" id="PF00679"/>
    </source>
</evidence>
<proteinExistence type="predicted"/>
<gene>
    <name evidence="2" type="ORF">LCGC14_0644500</name>
</gene>
<dbReference type="Gene3D" id="3.30.70.240">
    <property type="match status" value="1"/>
</dbReference>
<protein>
    <recommendedName>
        <fullName evidence="1">Elongation factor EFG domain-containing protein</fullName>
    </recommendedName>
</protein>
<feature type="non-terminal residue" evidence="2">
    <location>
        <position position="1"/>
    </location>
</feature>
<dbReference type="EMBL" id="LAZR01001174">
    <property type="protein sequence ID" value="KKN49288.1"/>
    <property type="molecule type" value="Genomic_DNA"/>
</dbReference>
<feature type="domain" description="Elongation factor EFG" evidence="1">
    <location>
        <begin position="2"/>
        <end position="44"/>
    </location>
</feature>
<organism evidence="2">
    <name type="scientific">marine sediment metagenome</name>
    <dbReference type="NCBI Taxonomy" id="412755"/>
    <lineage>
        <taxon>unclassified sequences</taxon>
        <taxon>metagenomes</taxon>
        <taxon>ecological metagenomes</taxon>
    </lineage>
</organism>
<dbReference type="Pfam" id="PF00679">
    <property type="entry name" value="EFG_C"/>
    <property type="match status" value="1"/>
</dbReference>
<dbReference type="InterPro" id="IPR000640">
    <property type="entry name" value="EFG_V-like"/>
</dbReference>
<reference evidence="2" key="1">
    <citation type="journal article" date="2015" name="Nature">
        <title>Complex archaea that bridge the gap between prokaryotes and eukaryotes.</title>
        <authorList>
            <person name="Spang A."/>
            <person name="Saw J.H."/>
            <person name="Jorgensen S.L."/>
            <person name="Zaremba-Niedzwiedzka K."/>
            <person name="Martijn J."/>
            <person name="Lind A.E."/>
            <person name="van Eijk R."/>
            <person name="Schleper C."/>
            <person name="Guy L."/>
            <person name="Ettema T.J."/>
        </authorList>
    </citation>
    <scope>NUCLEOTIDE SEQUENCE</scope>
</reference>
<name>A0A0F9U6L9_9ZZZZ</name>
<dbReference type="SUPFAM" id="SSF54980">
    <property type="entry name" value="EF-G C-terminal domain-like"/>
    <property type="match status" value="1"/>
</dbReference>
<accession>A0A0F9U6L9</accession>
<evidence type="ECO:0000313" key="2">
    <source>
        <dbReference type="EMBL" id="KKN49288.1"/>
    </source>
</evidence>
<comment type="caution">
    <text evidence="2">The sequence shown here is derived from an EMBL/GenBank/DDBJ whole genome shotgun (WGS) entry which is preliminary data.</text>
</comment>
<dbReference type="AlphaFoldDB" id="A0A0F9U6L9"/>